<gene>
    <name evidence="13" type="ORF">NCTC13160_04200</name>
</gene>
<evidence type="ECO:0000259" key="12">
    <source>
        <dbReference type="Pfam" id="PF13609"/>
    </source>
</evidence>
<comment type="subcellular location">
    <subcellularLocation>
        <location evidence="1">Cell outer membrane</location>
        <topology evidence="1">Multi-pass membrane protein</topology>
    </subcellularLocation>
</comment>
<dbReference type="EMBL" id="UGSG01000001">
    <property type="protein sequence ID" value="SUA81321.1"/>
    <property type="molecule type" value="Genomic_DNA"/>
</dbReference>
<comment type="subunit">
    <text evidence="2">Homotrimer.</text>
</comment>
<evidence type="ECO:0000256" key="11">
    <source>
        <dbReference type="SAM" id="SignalP"/>
    </source>
</evidence>
<evidence type="ECO:0000313" key="14">
    <source>
        <dbReference type="Proteomes" id="UP000254573"/>
    </source>
</evidence>
<evidence type="ECO:0000313" key="13">
    <source>
        <dbReference type="EMBL" id="SUA81321.1"/>
    </source>
</evidence>
<dbReference type="OrthoDB" id="8982743at2"/>
<evidence type="ECO:0000256" key="5">
    <source>
        <dbReference type="ARBA" id="ARBA00022692"/>
    </source>
</evidence>
<dbReference type="RefSeq" id="WP_081326925.1">
    <property type="nucleotide sequence ID" value="NZ_CP009553.3"/>
</dbReference>
<keyword evidence="5" id="KW-0812">Transmembrane</keyword>
<dbReference type="GO" id="GO:0015288">
    <property type="term" value="F:porin activity"/>
    <property type="evidence" value="ECO:0007669"/>
    <property type="project" value="UniProtKB-KW"/>
</dbReference>
<name>A0A378YXZ7_9BURK</name>
<keyword evidence="10" id="KW-0998">Cell outer membrane</keyword>
<dbReference type="Pfam" id="PF13609">
    <property type="entry name" value="Porin_4"/>
    <property type="match status" value="1"/>
</dbReference>
<keyword evidence="4" id="KW-1134">Transmembrane beta strand</keyword>
<evidence type="ECO:0000256" key="4">
    <source>
        <dbReference type="ARBA" id="ARBA00022452"/>
    </source>
</evidence>
<organism evidence="13 14">
    <name type="scientific">Pandoraea pnomenusa</name>
    <dbReference type="NCBI Taxonomy" id="93220"/>
    <lineage>
        <taxon>Bacteria</taxon>
        <taxon>Pseudomonadati</taxon>
        <taxon>Pseudomonadota</taxon>
        <taxon>Betaproteobacteria</taxon>
        <taxon>Burkholderiales</taxon>
        <taxon>Burkholderiaceae</taxon>
        <taxon>Pandoraea</taxon>
    </lineage>
</organism>
<dbReference type="GO" id="GO:0009279">
    <property type="term" value="C:cell outer membrane"/>
    <property type="evidence" value="ECO:0007669"/>
    <property type="project" value="UniProtKB-SubCell"/>
</dbReference>
<dbReference type="Gene3D" id="2.40.160.10">
    <property type="entry name" value="Porin"/>
    <property type="match status" value="1"/>
</dbReference>
<accession>A0A378YXZ7</accession>
<evidence type="ECO:0000256" key="2">
    <source>
        <dbReference type="ARBA" id="ARBA00011233"/>
    </source>
</evidence>
<proteinExistence type="predicted"/>
<feature type="chain" id="PRO_5016829520" evidence="11">
    <location>
        <begin position="24"/>
        <end position="357"/>
    </location>
</feature>
<dbReference type="Proteomes" id="UP000254573">
    <property type="component" value="Unassembled WGS sequence"/>
</dbReference>
<dbReference type="InterPro" id="IPR023614">
    <property type="entry name" value="Porin_dom_sf"/>
</dbReference>
<protein>
    <submittedName>
        <fullName evidence="13">Outer membrane porin protein 32</fullName>
    </submittedName>
</protein>
<feature type="domain" description="Porin" evidence="12">
    <location>
        <begin position="15"/>
        <end position="320"/>
    </location>
</feature>
<dbReference type="GO" id="GO:0046930">
    <property type="term" value="C:pore complex"/>
    <property type="evidence" value="ECO:0007669"/>
    <property type="project" value="UniProtKB-KW"/>
</dbReference>
<evidence type="ECO:0000256" key="3">
    <source>
        <dbReference type="ARBA" id="ARBA00022448"/>
    </source>
</evidence>
<dbReference type="InterPro" id="IPR050298">
    <property type="entry name" value="Gram-neg_bact_OMP"/>
</dbReference>
<evidence type="ECO:0000256" key="6">
    <source>
        <dbReference type="ARBA" id="ARBA00022729"/>
    </source>
</evidence>
<dbReference type="InterPro" id="IPR033900">
    <property type="entry name" value="Gram_neg_porin_domain"/>
</dbReference>
<dbReference type="PANTHER" id="PTHR34501:SF9">
    <property type="entry name" value="MAJOR OUTER MEMBRANE PROTEIN P.IA"/>
    <property type="match status" value="1"/>
</dbReference>
<keyword evidence="6 11" id="KW-0732">Signal</keyword>
<dbReference type="SUPFAM" id="SSF56935">
    <property type="entry name" value="Porins"/>
    <property type="match status" value="1"/>
</dbReference>
<evidence type="ECO:0000256" key="7">
    <source>
        <dbReference type="ARBA" id="ARBA00023065"/>
    </source>
</evidence>
<dbReference type="CDD" id="cd00342">
    <property type="entry name" value="gram_neg_porins"/>
    <property type="match status" value="1"/>
</dbReference>
<feature type="signal peptide" evidence="11">
    <location>
        <begin position="1"/>
        <end position="23"/>
    </location>
</feature>
<keyword evidence="3" id="KW-0813">Transport</keyword>
<evidence type="ECO:0000256" key="10">
    <source>
        <dbReference type="ARBA" id="ARBA00023237"/>
    </source>
</evidence>
<keyword evidence="7" id="KW-0406">Ion transport</keyword>
<sequence length="357" mass="37960">MKSIKIKFISTTIFFIASFSVHAQSSVTLSGLLGMGVSYTSNASAVGSGALFQASNTHAVPFFAMSGKEAIDGDTSAVFRLSRYAFVNNGTDAPFESFVGLSSASKGTLTMGSMYDLLADLVPFTSERYTSLLATHPGNLDRTVGNSLNNSFKYKSPVFGGFQFGVMYGFGQAGSTTNTGRVVGAEVAYAAGPWQSIAVWESVNGVPYTPGLKLGVSTLYGIDFTKTPTASVFQNQNTGTVGVAYVDDGWRLMGNYSYTRLSAAGASATAQSIDVGAYKYVTTRTRIGGGYSYTKLDSYKWNQFHAHIDYALSKRTSLYVLGVLQLAGSGQFAVLRNQPPASASHQAVLEAGITHFF</sequence>
<dbReference type="GO" id="GO:0006811">
    <property type="term" value="P:monoatomic ion transport"/>
    <property type="evidence" value="ECO:0007669"/>
    <property type="project" value="UniProtKB-KW"/>
</dbReference>
<dbReference type="AlphaFoldDB" id="A0A378YXZ7"/>
<evidence type="ECO:0000256" key="1">
    <source>
        <dbReference type="ARBA" id="ARBA00004571"/>
    </source>
</evidence>
<evidence type="ECO:0000256" key="9">
    <source>
        <dbReference type="ARBA" id="ARBA00023136"/>
    </source>
</evidence>
<keyword evidence="9" id="KW-0472">Membrane</keyword>
<keyword evidence="8" id="KW-0626">Porin</keyword>
<reference evidence="13 14" key="1">
    <citation type="submission" date="2018-06" db="EMBL/GenBank/DDBJ databases">
        <authorList>
            <consortium name="Pathogen Informatics"/>
            <person name="Doyle S."/>
        </authorList>
    </citation>
    <scope>NUCLEOTIDE SEQUENCE [LARGE SCALE GENOMIC DNA]</scope>
    <source>
        <strain evidence="13 14">NCTC13160</strain>
    </source>
</reference>
<evidence type="ECO:0000256" key="8">
    <source>
        <dbReference type="ARBA" id="ARBA00023114"/>
    </source>
</evidence>
<dbReference type="PANTHER" id="PTHR34501">
    <property type="entry name" value="PROTEIN YDDL-RELATED"/>
    <property type="match status" value="1"/>
</dbReference>